<name>A0ABW7Q334_9MICO</name>
<proteinExistence type="predicted"/>
<dbReference type="Proteomes" id="UP001610861">
    <property type="component" value="Unassembled WGS sequence"/>
</dbReference>
<evidence type="ECO:0000313" key="1">
    <source>
        <dbReference type="EMBL" id="MFH8249076.1"/>
    </source>
</evidence>
<organism evidence="1 2">
    <name type="scientific">Microbacterium alkaliflavum</name>
    <dbReference type="NCBI Taxonomy" id="3248839"/>
    <lineage>
        <taxon>Bacteria</taxon>
        <taxon>Bacillati</taxon>
        <taxon>Actinomycetota</taxon>
        <taxon>Actinomycetes</taxon>
        <taxon>Micrococcales</taxon>
        <taxon>Microbacteriaceae</taxon>
        <taxon>Microbacterium</taxon>
    </lineage>
</organism>
<sequence>MYASEDMFPHLRQAAEERLLRELEYRRRAIEDAETATTGARGLRLRTRRFRRLLHLSPRQISHV</sequence>
<comment type="caution">
    <text evidence="1">The sequence shown here is derived from an EMBL/GenBank/DDBJ whole genome shotgun (WGS) entry which is preliminary data.</text>
</comment>
<reference evidence="1 2" key="1">
    <citation type="submission" date="2024-09" db="EMBL/GenBank/DDBJ databases">
        <authorList>
            <person name="Pan X."/>
        </authorList>
    </citation>
    <scope>NUCLEOTIDE SEQUENCE [LARGE SCALE GENOMIC DNA]</scope>
    <source>
        <strain evidence="1 2">B2969</strain>
    </source>
</reference>
<dbReference type="EMBL" id="JBIQWL010000001">
    <property type="protein sequence ID" value="MFH8249076.1"/>
    <property type="molecule type" value="Genomic_DNA"/>
</dbReference>
<dbReference type="RefSeq" id="WP_396639025.1">
    <property type="nucleotide sequence ID" value="NZ_JBIQWL010000001.1"/>
</dbReference>
<protein>
    <submittedName>
        <fullName evidence="1">Uncharacterized protein</fullName>
    </submittedName>
</protein>
<evidence type="ECO:0000313" key="2">
    <source>
        <dbReference type="Proteomes" id="UP001610861"/>
    </source>
</evidence>
<gene>
    <name evidence="1" type="ORF">ACH3VR_01750</name>
</gene>
<keyword evidence="2" id="KW-1185">Reference proteome</keyword>
<accession>A0ABW7Q334</accession>